<reference evidence="1" key="1">
    <citation type="journal article" date="2014" name="Int. J. Syst. Evol. Microbiol.">
        <title>Complete genome sequence of Corynebacterium casei LMG S-19264T (=DSM 44701T), isolated from a smear-ripened cheese.</title>
        <authorList>
            <consortium name="US DOE Joint Genome Institute (JGI-PGF)"/>
            <person name="Walter F."/>
            <person name="Albersmeier A."/>
            <person name="Kalinowski J."/>
            <person name="Ruckert C."/>
        </authorList>
    </citation>
    <scope>NUCLEOTIDE SEQUENCE</scope>
    <source>
        <strain evidence="1">CGMCC 1.12919</strain>
    </source>
</reference>
<keyword evidence="2" id="KW-1185">Reference proteome</keyword>
<name>A0A916XN80_9HYPH</name>
<gene>
    <name evidence="1" type="ORF">GCM10010994_48520</name>
</gene>
<reference evidence="1" key="2">
    <citation type="submission" date="2020-09" db="EMBL/GenBank/DDBJ databases">
        <authorList>
            <person name="Sun Q."/>
            <person name="Zhou Y."/>
        </authorList>
    </citation>
    <scope>NUCLEOTIDE SEQUENCE</scope>
    <source>
        <strain evidence="1">CGMCC 1.12919</strain>
    </source>
</reference>
<comment type="caution">
    <text evidence="1">The sequence shown here is derived from an EMBL/GenBank/DDBJ whole genome shotgun (WGS) entry which is preliminary data.</text>
</comment>
<dbReference type="Proteomes" id="UP000637002">
    <property type="component" value="Unassembled WGS sequence"/>
</dbReference>
<evidence type="ECO:0000313" key="2">
    <source>
        <dbReference type="Proteomes" id="UP000637002"/>
    </source>
</evidence>
<proteinExistence type="predicted"/>
<sequence>MIARPAPFGYAAAMASFIQHGPAATSWTLEVARTDVHRTRVVAEVDGRPPEPGEVVLAVERFALSANNLTYAATGDTLGYWQLFPAAAGWGRIPAWGHAVVVASGHDDVRPGERYFGLVPMGSRFSILASRSRLGLRDDSPHRAGLNPVYNQYAATHDNDAVRLENDALFRPLLIASFVLDAFLRENAFFGAGTVVVISASSKVALGLATLLHGSVPVAGLTSRRNVGFVEATRRYEPVLAYDDLDRLPRFGPSVVIDLAGDAALAGRVTAALGDGVVRAIRVGSTHWDAGQGQDADAFFAPTHIQRLVKAWGPGGFEERLSAALDRFADLSAPWFARSYADGPEALTATYASLADGRADPARLQIARPAR</sequence>
<protein>
    <recommendedName>
        <fullName evidence="3">DUF2855 domain-containing protein</fullName>
    </recommendedName>
</protein>
<dbReference type="InterPro" id="IPR011032">
    <property type="entry name" value="GroES-like_sf"/>
</dbReference>
<dbReference type="AlphaFoldDB" id="A0A916XN80"/>
<dbReference type="SUPFAM" id="SSF50129">
    <property type="entry name" value="GroES-like"/>
    <property type="match status" value="1"/>
</dbReference>
<dbReference type="Pfam" id="PF11017">
    <property type="entry name" value="DUF2855"/>
    <property type="match status" value="1"/>
</dbReference>
<dbReference type="RefSeq" id="WP_188611757.1">
    <property type="nucleotide sequence ID" value="NZ_BMGG01000009.1"/>
</dbReference>
<accession>A0A916XN80</accession>
<dbReference type="EMBL" id="BMGG01000009">
    <property type="protein sequence ID" value="GGC84925.1"/>
    <property type="molecule type" value="Genomic_DNA"/>
</dbReference>
<organism evidence="1 2">
    <name type="scientific">Chelatococcus reniformis</name>
    <dbReference type="NCBI Taxonomy" id="1494448"/>
    <lineage>
        <taxon>Bacteria</taxon>
        <taxon>Pseudomonadati</taxon>
        <taxon>Pseudomonadota</taxon>
        <taxon>Alphaproteobacteria</taxon>
        <taxon>Hyphomicrobiales</taxon>
        <taxon>Chelatococcaceae</taxon>
        <taxon>Chelatococcus</taxon>
    </lineage>
</organism>
<evidence type="ECO:0000313" key="1">
    <source>
        <dbReference type="EMBL" id="GGC84925.1"/>
    </source>
</evidence>
<dbReference type="InterPro" id="IPR021276">
    <property type="entry name" value="DUF2855"/>
</dbReference>
<evidence type="ECO:0008006" key="3">
    <source>
        <dbReference type="Google" id="ProtNLM"/>
    </source>
</evidence>